<evidence type="ECO:0000259" key="2">
    <source>
        <dbReference type="Pfam" id="PF20710"/>
    </source>
</evidence>
<gene>
    <name evidence="3" type="ORF">THAOC_32742</name>
</gene>
<keyword evidence="4" id="KW-1185">Reference proteome</keyword>
<feature type="compositionally biased region" description="Polar residues" evidence="1">
    <location>
        <begin position="203"/>
        <end position="215"/>
    </location>
</feature>
<dbReference type="AlphaFoldDB" id="K0R8I7"/>
<protein>
    <recommendedName>
        <fullName evidence="2">DUF6824 domain-containing protein</fullName>
    </recommendedName>
</protein>
<feature type="region of interest" description="Disordered" evidence="1">
    <location>
        <begin position="361"/>
        <end position="409"/>
    </location>
</feature>
<feature type="domain" description="DUF6824" evidence="2">
    <location>
        <begin position="415"/>
        <end position="499"/>
    </location>
</feature>
<evidence type="ECO:0000313" key="3">
    <source>
        <dbReference type="EMBL" id="EJK48454.1"/>
    </source>
</evidence>
<reference evidence="3 4" key="1">
    <citation type="journal article" date="2012" name="Genome Biol.">
        <title>Genome and low-iron response of an oceanic diatom adapted to chronic iron limitation.</title>
        <authorList>
            <person name="Lommer M."/>
            <person name="Specht M."/>
            <person name="Roy A.S."/>
            <person name="Kraemer L."/>
            <person name="Andreson R."/>
            <person name="Gutowska M.A."/>
            <person name="Wolf J."/>
            <person name="Bergner S.V."/>
            <person name="Schilhabel M.B."/>
            <person name="Klostermeier U.C."/>
            <person name="Beiko R.G."/>
            <person name="Rosenstiel P."/>
            <person name="Hippler M."/>
            <person name="Laroche J."/>
        </authorList>
    </citation>
    <scope>NUCLEOTIDE SEQUENCE [LARGE SCALE GENOMIC DNA]</scope>
    <source>
        <strain evidence="3 4">CCMP1005</strain>
    </source>
</reference>
<accession>K0R8I7</accession>
<feature type="compositionally biased region" description="Polar residues" evidence="1">
    <location>
        <begin position="179"/>
        <end position="191"/>
    </location>
</feature>
<dbReference type="Pfam" id="PF20710">
    <property type="entry name" value="DUF6824"/>
    <property type="match status" value="2"/>
</dbReference>
<name>K0R8I7_THAOC</name>
<dbReference type="Proteomes" id="UP000266841">
    <property type="component" value="Unassembled WGS sequence"/>
</dbReference>
<evidence type="ECO:0000313" key="4">
    <source>
        <dbReference type="Proteomes" id="UP000266841"/>
    </source>
</evidence>
<feature type="domain" description="DUF6824" evidence="2">
    <location>
        <begin position="91"/>
        <end position="170"/>
    </location>
</feature>
<feature type="compositionally biased region" description="Basic and acidic residues" evidence="1">
    <location>
        <begin position="390"/>
        <end position="405"/>
    </location>
</feature>
<dbReference type="EMBL" id="AGNL01045810">
    <property type="protein sequence ID" value="EJK48454.1"/>
    <property type="molecule type" value="Genomic_DNA"/>
</dbReference>
<proteinExistence type="predicted"/>
<organism evidence="3 4">
    <name type="scientific">Thalassiosira oceanica</name>
    <name type="common">Marine diatom</name>
    <dbReference type="NCBI Taxonomy" id="159749"/>
    <lineage>
        <taxon>Eukaryota</taxon>
        <taxon>Sar</taxon>
        <taxon>Stramenopiles</taxon>
        <taxon>Ochrophyta</taxon>
        <taxon>Bacillariophyta</taxon>
        <taxon>Coscinodiscophyceae</taxon>
        <taxon>Thalassiosirophycidae</taxon>
        <taxon>Thalassiosirales</taxon>
        <taxon>Thalassiosiraceae</taxon>
        <taxon>Thalassiosira</taxon>
    </lineage>
</organism>
<evidence type="ECO:0000256" key="1">
    <source>
        <dbReference type="SAM" id="MobiDB-lite"/>
    </source>
</evidence>
<sequence length="614" mass="67433">MKPCPRLDSPCVPLLLLAPLGAPTKQERPARSRVQSASGGAVGRIWLTIPTSSTNIQSEEMMITQDMRADLPASLAETTMITELKAQDVILSASDDRGRHQSGNAAFCQLINKQGIAYANSTTTDRKMRIARSIVAVMRKHRSRFVESVDDSGWRDVGDERAVETTCRALEAEMRSAGSAITTIDPTSRSNARVKEERPGDLTQGTTEQSEPPSTKQDHLLELTSEQARAMRFPPGCRVLYNYRREKGASLIGARDGVVKCVAFTLASRRFEYTVVSSGQELTEEQVPESDMAYAIGSPVLVSLVDSKKKVCGSVVFARPSGDQMRYIVQYDLNSSTVFEENVAPERLSYVSLPIETNSARAMGRPIGGPQPQVDPSSRKRKLSTAARMESGDDRSTNSEPDHSSGVKFTLTNNDVMLGRGSTPHRHPGNVTYRLLVDASKELYAICPKFHKVRLARAIVATVRSHGRRFLQSVEDGDGLYRDIGDVKAAEKTSQALREGQPGVRMGMSAWTPEKRQEFERIISGLAFDEFTTKAMGRILETRAAPAKTHGMQGMSSVADDNAKCSSPALMVVSVECAQNQMTNQYPVVEQGARVPIKKRRLISEDNHDTHQSV</sequence>
<feature type="region of interest" description="Disordered" evidence="1">
    <location>
        <begin position="178"/>
        <end position="218"/>
    </location>
</feature>
<dbReference type="InterPro" id="IPR049227">
    <property type="entry name" value="DUF6824"/>
</dbReference>
<comment type="caution">
    <text evidence="3">The sequence shown here is derived from an EMBL/GenBank/DDBJ whole genome shotgun (WGS) entry which is preliminary data.</text>
</comment>